<dbReference type="PROSITE" id="PS01064">
    <property type="entry name" value="PYRIDOX_OXIDASE"/>
    <property type="match status" value="1"/>
</dbReference>
<dbReference type="HAMAP" id="MF_01629">
    <property type="entry name" value="PdxH"/>
    <property type="match status" value="1"/>
</dbReference>
<evidence type="ECO:0000256" key="2">
    <source>
        <dbReference type="ARBA" id="ARBA00022630"/>
    </source>
</evidence>
<evidence type="ECO:0000256" key="5">
    <source>
        <dbReference type="HAMAP-Rule" id="MF_01629"/>
    </source>
</evidence>
<comment type="caution">
    <text evidence="9">The sequence shown here is derived from an EMBL/GenBank/DDBJ whole genome shotgun (WGS) entry which is preliminary data.</text>
</comment>
<feature type="binding site" evidence="5">
    <location>
        <position position="114"/>
    </location>
    <ligand>
        <name>substrate</name>
    </ligand>
</feature>
<comment type="cofactor">
    <cofactor evidence="5 6">
        <name>FMN</name>
        <dbReference type="ChEBI" id="CHEBI:58210"/>
    </cofactor>
    <text evidence="5 6">Binds 1 FMN per subunit.</text>
</comment>
<reference evidence="9 10" key="1">
    <citation type="submission" date="2019-07" db="EMBL/GenBank/DDBJ databases">
        <title>Reclasification of Spiribacter aquaticus.</title>
        <authorList>
            <person name="Leon M.J."/>
            <person name="Sanchez-Porro C."/>
            <person name="Ventosa A."/>
        </authorList>
    </citation>
    <scope>NUCLEOTIDE SEQUENCE [LARGE SCALE GENOMIC DNA]</scope>
    <source>
        <strain evidence="9 10">SP30</strain>
    </source>
</reference>
<comment type="catalytic activity">
    <reaction evidence="5">
        <text>pyridoxine 5'-phosphate + O2 = pyridoxal 5'-phosphate + H2O2</text>
        <dbReference type="Rhea" id="RHEA:15149"/>
        <dbReference type="ChEBI" id="CHEBI:15379"/>
        <dbReference type="ChEBI" id="CHEBI:16240"/>
        <dbReference type="ChEBI" id="CHEBI:58589"/>
        <dbReference type="ChEBI" id="CHEBI:597326"/>
        <dbReference type="EC" id="1.4.3.5"/>
    </reaction>
</comment>
<dbReference type="InterPro" id="IPR019740">
    <property type="entry name" value="Pyridox_Oxase_CS"/>
</dbReference>
<dbReference type="Pfam" id="PF01243">
    <property type="entry name" value="PNPOx_N"/>
    <property type="match status" value="1"/>
</dbReference>
<dbReference type="InterPro" id="IPR019576">
    <property type="entry name" value="Pyridoxamine_oxidase_dimer_C"/>
</dbReference>
<comment type="subunit">
    <text evidence="5">Homodimer.</text>
</comment>
<comment type="pathway">
    <text evidence="5">Cofactor metabolism; pyridoxal 5'-phosphate salvage; pyridoxal 5'-phosphate from pyridoxamine 5'-phosphate: step 1/1.</text>
</comment>
<dbReference type="SUPFAM" id="SSF50475">
    <property type="entry name" value="FMN-binding split barrel"/>
    <property type="match status" value="1"/>
</dbReference>
<feature type="binding site" evidence="5">
    <location>
        <position position="49"/>
    </location>
    <ligand>
        <name>substrate</name>
    </ligand>
</feature>
<evidence type="ECO:0000256" key="6">
    <source>
        <dbReference type="PIRSR" id="PIRSR000190-2"/>
    </source>
</evidence>
<dbReference type="EC" id="1.4.3.5" evidence="5"/>
<dbReference type="RefSeq" id="WP_110883113.1">
    <property type="nucleotide sequence ID" value="NZ_VMKP01000002.1"/>
</dbReference>
<feature type="binding site" evidence="5 6">
    <location>
        <position position="88"/>
    </location>
    <ligand>
        <name>FMN</name>
        <dbReference type="ChEBI" id="CHEBI:58210"/>
    </ligand>
</feature>
<dbReference type="NCBIfam" id="TIGR00558">
    <property type="entry name" value="pdxH"/>
    <property type="match status" value="1"/>
</dbReference>
<comment type="function">
    <text evidence="5">Catalyzes the oxidation of either pyridoxine 5'-phosphate (PNP) or pyridoxamine 5'-phosphate (PMP) into pyridoxal 5'-phosphate (PLP).</text>
</comment>
<sequence>MTLYETAIERFGEWLETAREAEGVIEPTAMTLATARADGQPGVRTVLLKHFDGDGFVFYTNTLSKKGTQLAENPQVALNFFWAPLARQVIVEGRVEFVSDAEADAYFASRPRLSQLGAWASHQSQVLTDRDEFEARLAEVEARFADAPVTRPPHWTGYRVRPAMLEFWQGRDGRLHDRERYTRGDDGEWTWTLLNP</sequence>
<keyword evidence="10" id="KW-1185">Reference proteome</keyword>
<dbReference type="GO" id="GO:0004733">
    <property type="term" value="F:pyridoxamine phosphate oxidase activity"/>
    <property type="evidence" value="ECO:0007669"/>
    <property type="project" value="UniProtKB-UniRule"/>
</dbReference>
<feature type="binding site" evidence="5">
    <location>
        <position position="110"/>
    </location>
    <ligand>
        <name>substrate</name>
    </ligand>
</feature>
<proteinExistence type="inferred from homology"/>
<evidence type="ECO:0000259" key="7">
    <source>
        <dbReference type="Pfam" id="PF01243"/>
    </source>
</evidence>
<protein>
    <recommendedName>
        <fullName evidence="5">Pyridoxine/pyridoxamine 5'-phosphate oxidase</fullName>
        <ecNumber evidence="5">1.4.3.5</ecNumber>
    </recommendedName>
    <alternativeName>
        <fullName evidence="5">PNP/PMP oxidase</fullName>
        <shortName evidence="5">PNPOx</shortName>
    </alternativeName>
    <alternativeName>
        <fullName evidence="5">Pyridoxal 5'-phosphate synthase</fullName>
    </alternativeName>
</protein>
<dbReference type="GO" id="GO:0010181">
    <property type="term" value="F:FMN binding"/>
    <property type="evidence" value="ECO:0007669"/>
    <property type="project" value="UniProtKB-UniRule"/>
</dbReference>
<keyword evidence="5" id="KW-0664">Pyridoxine biosynthesis</keyword>
<feature type="binding site" evidence="5 6">
    <location>
        <position position="168"/>
    </location>
    <ligand>
        <name>FMN</name>
        <dbReference type="ChEBI" id="CHEBI:58210"/>
    </ligand>
</feature>
<organism evidence="9 10">
    <name type="scientific">Spiribacter aquaticus</name>
    <dbReference type="NCBI Taxonomy" id="1935996"/>
    <lineage>
        <taxon>Bacteria</taxon>
        <taxon>Pseudomonadati</taxon>
        <taxon>Pseudomonadota</taxon>
        <taxon>Gammaproteobacteria</taxon>
        <taxon>Chromatiales</taxon>
        <taxon>Ectothiorhodospiraceae</taxon>
        <taxon>Spiribacter</taxon>
    </lineage>
</organism>
<comment type="catalytic activity">
    <reaction evidence="5">
        <text>pyridoxamine 5'-phosphate + O2 + H2O = pyridoxal 5'-phosphate + H2O2 + NH4(+)</text>
        <dbReference type="Rhea" id="RHEA:15817"/>
        <dbReference type="ChEBI" id="CHEBI:15377"/>
        <dbReference type="ChEBI" id="CHEBI:15379"/>
        <dbReference type="ChEBI" id="CHEBI:16240"/>
        <dbReference type="ChEBI" id="CHEBI:28938"/>
        <dbReference type="ChEBI" id="CHEBI:58451"/>
        <dbReference type="ChEBI" id="CHEBI:597326"/>
        <dbReference type="EC" id="1.4.3.5"/>
    </reaction>
</comment>
<dbReference type="Gene3D" id="2.30.110.10">
    <property type="entry name" value="Electron Transport, Fmn-binding Protein, Chain A"/>
    <property type="match status" value="1"/>
</dbReference>
<feature type="binding site" evidence="5 6">
    <location>
        <position position="178"/>
    </location>
    <ligand>
        <name>FMN</name>
        <dbReference type="ChEBI" id="CHEBI:58210"/>
    </ligand>
</feature>
<feature type="binding site" evidence="5 6">
    <location>
        <begin position="59"/>
        <end position="60"/>
    </location>
    <ligand>
        <name>FMN</name>
        <dbReference type="ChEBI" id="CHEBI:58210"/>
    </ligand>
</feature>
<dbReference type="UniPathway" id="UPA01068">
    <property type="reaction ID" value="UER00304"/>
</dbReference>
<evidence type="ECO:0000256" key="4">
    <source>
        <dbReference type="ARBA" id="ARBA00023002"/>
    </source>
</evidence>
<accession>A0A557RJX0</accession>
<feature type="binding site" evidence="5 6">
    <location>
        <position position="66"/>
    </location>
    <ligand>
        <name>FMN</name>
        <dbReference type="ChEBI" id="CHEBI:58210"/>
    </ligand>
</feature>
<feature type="domain" description="Pyridoxamine 5'-phosphate oxidase N-terminal" evidence="7">
    <location>
        <begin position="23"/>
        <end position="142"/>
    </location>
</feature>
<dbReference type="Proteomes" id="UP000316688">
    <property type="component" value="Unassembled WGS sequence"/>
</dbReference>
<dbReference type="NCBIfam" id="NF004231">
    <property type="entry name" value="PRK05679.1"/>
    <property type="match status" value="1"/>
</dbReference>
<feature type="binding site" evidence="5">
    <location>
        <position position="106"/>
    </location>
    <ligand>
        <name>substrate</name>
    </ligand>
</feature>
<evidence type="ECO:0000259" key="8">
    <source>
        <dbReference type="Pfam" id="PF10590"/>
    </source>
</evidence>
<keyword evidence="2 5" id="KW-0285">Flavoprotein</keyword>
<dbReference type="InterPro" id="IPR011576">
    <property type="entry name" value="Pyridox_Oxase_N"/>
</dbReference>
<feature type="binding site" evidence="5">
    <location>
        <begin position="174"/>
        <end position="176"/>
    </location>
    <ligand>
        <name>substrate</name>
    </ligand>
</feature>
<feature type="binding site" evidence="5 6">
    <location>
        <begin position="123"/>
        <end position="124"/>
    </location>
    <ligand>
        <name>FMN</name>
        <dbReference type="ChEBI" id="CHEBI:58210"/>
    </ligand>
</feature>
<evidence type="ECO:0000256" key="1">
    <source>
        <dbReference type="ARBA" id="ARBA00007301"/>
    </source>
</evidence>
<dbReference type="PANTHER" id="PTHR10851">
    <property type="entry name" value="PYRIDOXINE-5-PHOSPHATE OXIDASE"/>
    <property type="match status" value="1"/>
</dbReference>
<gene>
    <name evidence="5 9" type="primary">pdxH</name>
    <name evidence="9" type="ORF">FPL11_05125</name>
</gene>
<dbReference type="EMBL" id="VMKP01000002">
    <property type="protein sequence ID" value="TVO65463.1"/>
    <property type="molecule type" value="Genomic_DNA"/>
</dbReference>
<feature type="binding site" evidence="5 6">
    <location>
        <begin position="44"/>
        <end position="49"/>
    </location>
    <ligand>
        <name>FMN</name>
        <dbReference type="ChEBI" id="CHEBI:58210"/>
    </ligand>
</feature>
<dbReference type="AlphaFoldDB" id="A0A557RJX0"/>
<evidence type="ECO:0000313" key="9">
    <source>
        <dbReference type="EMBL" id="TVO65463.1"/>
    </source>
</evidence>
<dbReference type="GO" id="GO:0008615">
    <property type="term" value="P:pyridoxine biosynthetic process"/>
    <property type="evidence" value="ECO:0007669"/>
    <property type="project" value="UniProtKB-UniRule"/>
</dbReference>
<dbReference type="PANTHER" id="PTHR10851:SF0">
    <property type="entry name" value="PYRIDOXINE-5'-PHOSPHATE OXIDASE"/>
    <property type="match status" value="1"/>
</dbReference>
<name>A0A557RJX0_9GAMM</name>
<dbReference type="Pfam" id="PF10590">
    <property type="entry name" value="PNP_phzG_C"/>
    <property type="match status" value="1"/>
</dbReference>
<feature type="domain" description="Pyridoxine 5'-phosphate oxidase dimerisation C-terminal" evidence="8">
    <location>
        <begin position="155"/>
        <end position="196"/>
    </location>
</feature>
<feature type="binding site" evidence="5 6">
    <location>
        <position position="65"/>
    </location>
    <ligand>
        <name>FMN</name>
        <dbReference type="ChEBI" id="CHEBI:58210"/>
    </ligand>
</feature>
<keyword evidence="3 5" id="KW-0288">FMN</keyword>
<dbReference type="PIRSF" id="PIRSF000190">
    <property type="entry name" value="Pyd_amn-ph_oxd"/>
    <property type="match status" value="1"/>
</dbReference>
<keyword evidence="4 5" id="KW-0560">Oxidoreductase</keyword>
<evidence type="ECO:0000256" key="3">
    <source>
        <dbReference type="ARBA" id="ARBA00022643"/>
    </source>
</evidence>
<comment type="similarity">
    <text evidence="1 5">Belongs to the pyridoxamine 5'-phosphate oxidase family.</text>
</comment>
<dbReference type="InterPro" id="IPR000659">
    <property type="entry name" value="Pyridox_Oxase"/>
</dbReference>
<evidence type="ECO:0000313" key="10">
    <source>
        <dbReference type="Proteomes" id="UP000316688"/>
    </source>
</evidence>
<comment type="pathway">
    <text evidence="5">Cofactor metabolism; pyridoxal 5'-phosphate salvage; pyridoxal 5'-phosphate from pyridoxine 5'-phosphate: step 1/1.</text>
</comment>
<dbReference type="InterPro" id="IPR012349">
    <property type="entry name" value="Split_barrel_FMN-bd"/>
</dbReference>